<comment type="similarity">
    <text evidence="1 4">Belongs to the D-isomer specific 2-hydroxyacid dehydrogenase family.</text>
</comment>
<dbReference type="PANTHER" id="PTHR43761">
    <property type="entry name" value="D-ISOMER SPECIFIC 2-HYDROXYACID DEHYDROGENASE FAMILY PROTEIN (AFU_ORTHOLOGUE AFUA_1G13630)"/>
    <property type="match status" value="1"/>
</dbReference>
<keyword evidence="3" id="KW-0520">NAD</keyword>
<dbReference type="InterPro" id="IPR050418">
    <property type="entry name" value="D-iso_2-hydroxyacid_DH_PdxB"/>
</dbReference>
<proteinExistence type="inferred from homology"/>
<geneLocation type="plasmid" evidence="8">
    <name>prhbstw-00938_2</name>
</geneLocation>
<evidence type="ECO:0000256" key="3">
    <source>
        <dbReference type="ARBA" id="ARBA00023027"/>
    </source>
</evidence>
<dbReference type="GO" id="GO:0016616">
    <property type="term" value="F:oxidoreductase activity, acting on the CH-OH group of donors, NAD or NADP as acceptor"/>
    <property type="evidence" value="ECO:0007669"/>
    <property type="project" value="InterPro"/>
</dbReference>
<evidence type="ECO:0000256" key="1">
    <source>
        <dbReference type="ARBA" id="ARBA00005854"/>
    </source>
</evidence>
<organism evidence="7 8">
    <name type="scientific">Klebsiella aerogenes</name>
    <name type="common">Enterobacter aerogenes</name>
    <dbReference type="NCBI Taxonomy" id="548"/>
    <lineage>
        <taxon>Bacteria</taxon>
        <taxon>Pseudomonadati</taxon>
        <taxon>Pseudomonadota</taxon>
        <taxon>Gammaproteobacteria</taxon>
        <taxon>Enterobacterales</taxon>
        <taxon>Enterobacteriaceae</taxon>
        <taxon>Klebsiella/Raoultella group</taxon>
        <taxon>Klebsiella</taxon>
    </lineage>
</organism>
<reference evidence="8" key="1">
    <citation type="submission" date="2020-06" db="EMBL/GenBank/DDBJ databases">
        <title>REHAB project genomes.</title>
        <authorList>
            <person name="Shaw L.P."/>
        </authorList>
    </citation>
    <scope>NUCLEOTIDE SEQUENCE [LARGE SCALE GENOMIC DNA]</scope>
    <source>
        <strain evidence="8">RHBSTW-00938</strain>
        <plasmid evidence="8">prhbstw-00938_2</plasmid>
    </source>
</reference>
<keyword evidence="7" id="KW-0614">Plasmid</keyword>
<feature type="domain" description="D-isomer specific 2-hydroxyacid dehydrogenase catalytic" evidence="5">
    <location>
        <begin position="12"/>
        <end position="309"/>
    </location>
</feature>
<dbReference type="InterPro" id="IPR036291">
    <property type="entry name" value="NAD(P)-bd_dom_sf"/>
</dbReference>
<sequence>MTFKFLVTATDLGRSGRRLLEAAGCEVDFLTEGSAAETEHLMGEHAYDAVISRTVSLTEAALRACPSLRVICKHGTGVNNIDTAAASARGIPVLTTRGVNAQSVAEFTLALLFSTARQLSFFHREVMDGRWTRSGTGMELHGKTLGLIGFGDIGQRAARIAVACGMRVQFFDPAISKGTFSPEIHQSDSVETLLRTSQVISLHCPLTPATRGLLSADRLALLPERAIVINTARGELIDEDALLRALLDGGIMAAGLDTVTTEPLPPSHPLLHMANVIVTPHIAGTTRESLEAVSRSAVQQCLDYLMHGQLSRENCVNATALHGPQ</sequence>
<dbReference type="AlphaFoldDB" id="A0AAP9R1K4"/>
<evidence type="ECO:0000313" key="7">
    <source>
        <dbReference type="EMBL" id="QMR42887.1"/>
    </source>
</evidence>
<protein>
    <submittedName>
        <fullName evidence="7">Hydroxyacid dehydrogenase</fullName>
    </submittedName>
</protein>
<evidence type="ECO:0000313" key="8">
    <source>
        <dbReference type="Proteomes" id="UP000514462"/>
    </source>
</evidence>
<name>A0AAP9R1K4_KLEAE</name>
<dbReference type="PANTHER" id="PTHR43761:SF1">
    <property type="entry name" value="D-ISOMER SPECIFIC 2-HYDROXYACID DEHYDROGENASE CATALYTIC DOMAIN-CONTAINING PROTEIN-RELATED"/>
    <property type="match status" value="1"/>
</dbReference>
<dbReference type="Gene3D" id="3.40.50.720">
    <property type="entry name" value="NAD(P)-binding Rossmann-like Domain"/>
    <property type="match status" value="2"/>
</dbReference>
<dbReference type="InterPro" id="IPR029753">
    <property type="entry name" value="D-isomer_DH_CS"/>
</dbReference>
<accession>A0AAP9R1K4</accession>
<gene>
    <name evidence="7" type="ORF">HV331_25560</name>
</gene>
<dbReference type="Proteomes" id="UP000514462">
    <property type="component" value="Plasmid pRHBSTW-00938_2"/>
</dbReference>
<dbReference type="InterPro" id="IPR006139">
    <property type="entry name" value="D-isomer_2_OHA_DH_cat_dom"/>
</dbReference>
<dbReference type="GO" id="GO:0005829">
    <property type="term" value="C:cytosol"/>
    <property type="evidence" value="ECO:0007669"/>
    <property type="project" value="UniProtKB-ARBA"/>
</dbReference>
<dbReference type="SUPFAM" id="SSF52283">
    <property type="entry name" value="Formate/glycerate dehydrogenase catalytic domain-like"/>
    <property type="match status" value="1"/>
</dbReference>
<dbReference type="EMBL" id="CP055905">
    <property type="protein sequence ID" value="QMR42887.1"/>
    <property type="molecule type" value="Genomic_DNA"/>
</dbReference>
<dbReference type="Pfam" id="PF00389">
    <property type="entry name" value="2-Hacid_dh"/>
    <property type="match status" value="1"/>
</dbReference>
<dbReference type="CDD" id="cd12173">
    <property type="entry name" value="PGDH_4"/>
    <property type="match status" value="1"/>
</dbReference>
<evidence type="ECO:0000256" key="2">
    <source>
        <dbReference type="ARBA" id="ARBA00023002"/>
    </source>
</evidence>
<keyword evidence="2 4" id="KW-0560">Oxidoreductase</keyword>
<dbReference type="Pfam" id="PF02826">
    <property type="entry name" value="2-Hacid_dh_C"/>
    <property type="match status" value="1"/>
</dbReference>
<dbReference type="InterPro" id="IPR006140">
    <property type="entry name" value="D-isomer_DH_NAD-bd"/>
</dbReference>
<dbReference type="RefSeq" id="WP_182015659.1">
    <property type="nucleotide sequence ID" value="NZ_CP055905.1"/>
</dbReference>
<dbReference type="SUPFAM" id="SSF51735">
    <property type="entry name" value="NAD(P)-binding Rossmann-fold domains"/>
    <property type="match status" value="1"/>
</dbReference>
<dbReference type="PROSITE" id="PS00670">
    <property type="entry name" value="D_2_HYDROXYACID_DH_2"/>
    <property type="match status" value="1"/>
</dbReference>
<dbReference type="GO" id="GO:0051287">
    <property type="term" value="F:NAD binding"/>
    <property type="evidence" value="ECO:0007669"/>
    <property type="project" value="InterPro"/>
</dbReference>
<dbReference type="FunFam" id="3.40.50.720:FF:000203">
    <property type="entry name" value="D-3-phosphoglycerate dehydrogenase (SerA)"/>
    <property type="match status" value="1"/>
</dbReference>
<evidence type="ECO:0000259" key="5">
    <source>
        <dbReference type="Pfam" id="PF00389"/>
    </source>
</evidence>
<evidence type="ECO:0000256" key="4">
    <source>
        <dbReference type="RuleBase" id="RU003719"/>
    </source>
</evidence>
<feature type="domain" description="D-isomer specific 2-hydroxyacid dehydrogenase NAD-binding" evidence="6">
    <location>
        <begin position="109"/>
        <end position="283"/>
    </location>
</feature>
<evidence type="ECO:0000259" key="6">
    <source>
        <dbReference type="Pfam" id="PF02826"/>
    </source>
</evidence>